<organism evidence="2 3">
    <name type="scientific">Oryza meyeriana var. granulata</name>
    <dbReference type="NCBI Taxonomy" id="110450"/>
    <lineage>
        <taxon>Eukaryota</taxon>
        <taxon>Viridiplantae</taxon>
        <taxon>Streptophyta</taxon>
        <taxon>Embryophyta</taxon>
        <taxon>Tracheophyta</taxon>
        <taxon>Spermatophyta</taxon>
        <taxon>Magnoliopsida</taxon>
        <taxon>Liliopsida</taxon>
        <taxon>Poales</taxon>
        <taxon>Poaceae</taxon>
        <taxon>BOP clade</taxon>
        <taxon>Oryzoideae</taxon>
        <taxon>Oryzeae</taxon>
        <taxon>Oryzinae</taxon>
        <taxon>Oryza</taxon>
        <taxon>Oryza meyeriana</taxon>
    </lineage>
</organism>
<reference evidence="2 3" key="1">
    <citation type="submission" date="2019-11" db="EMBL/GenBank/DDBJ databases">
        <title>Whole genome sequence of Oryza granulata.</title>
        <authorList>
            <person name="Li W."/>
        </authorList>
    </citation>
    <scope>NUCLEOTIDE SEQUENCE [LARGE SCALE GENOMIC DNA]</scope>
    <source>
        <strain evidence="3">cv. Menghai</strain>
        <tissue evidence="2">Leaf</tissue>
    </source>
</reference>
<name>A0A6G1EHC5_9ORYZ</name>
<dbReference type="Proteomes" id="UP000479710">
    <property type="component" value="Unassembled WGS sequence"/>
</dbReference>
<proteinExistence type="predicted"/>
<comment type="caution">
    <text evidence="2">The sequence shown here is derived from an EMBL/GenBank/DDBJ whole genome shotgun (WGS) entry which is preliminary data.</text>
</comment>
<evidence type="ECO:0000256" key="1">
    <source>
        <dbReference type="SAM" id="MobiDB-lite"/>
    </source>
</evidence>
<feature type="compositionally biased region" description="Low complexity" evidence="1">
    <location>
        <begin position="1"/>
        <end position="19"/>
    </location>
</feature>
<dbReference type="EMBL" id="SPHZ02000003">
    <property type="protein sequence ID" value="KAF0923996.1"/>
    <property type="molecule type" value="Genomic_DNA"/>
</dbReference>
<evidence type="ECO:0000313" key="3">
    <source>
        <dbReference type="Proteomes" id="UP000479710"/>
    </source>
</evidence>
<sequence>MRTLEAEAAAAHCGGSAAARAHHPRGSTAAQRGKGKGSTIVQWLYRSPSQQLSSGPSELRQTLYLA</sequence>
<dbReference type="AlphaFoldDB" id="A0A6G1EHC5"/>
<gene>
    <name evidence="2" type="ORF">E2562_008346</name>
</gene>
<keyword evidence="3" id="KW-1185">Reference proteome</keyword>
<protein>
    <submittedName>
        <fullName evidence="2">Uncharacterized protein</fullName>
    </submittedName>
</protein>
<evidence type="ECO:0000313" key="2">
    <source>
        <dbReference type="EMBL" id="KAF0923996.1"/>
    </source>
</evidence>
<feature type="region of interest" description="Disordered" evidence="1">
    <location>
        <begin position="1"/>
        <end position="37"/>
    </location>
</feature>
<accession>A0A6G1EHC5</accession>